<sequence>MHRLTPPEGGWTGDDLDRLPNLPPHPELIDGILVFASPQTMFRVRAVSFFEWGSSRWRRRNTTTGTFTGTGIYRDRMKLDVPFPLDLDLTQIKPRRDRYQ</sequence>
<dbReference type="Proteomes" id="UP000661858">
    <property type="component" value="Unassembled WGS sequence"/>
</dbReference>
<gene>
    <name evidence="1" type="ORF">JK359_06350</name>
</gene>
<keyword evidence="2" id="KW-1185">Reference proteome</keyword>
<comment type="caution">
    <text evidence="1">The sequence shown here is derived from an EMBL/GenBank/DDBJ whole genome shotgun (WGS) entry which is preliminary data.</text>
</comment>
<reference evidence="1" key="1">
    <citation type="submission" date="2021-01" db="EMBL/GenBank/DDBJ databases">
        <title>WGS of actinomycetes isolated from Thailand.</title>
        <authorList>
            <person name="Thawai C."/>
        </authorList>
    </citation>
    <scope>NUCLEOTIDE SEQUENCE</scope>
    <source>
        <strain evidence="1">RCU-197</strain>
    </source>
</reference>
<evidence type="ECO:0000313" key="1">
    <source>
        <dbReference type="EMBL" id="MBL1081602.1"/>
    </source>
</evidence>
<protein>
    <submittedName>
        <fullName evidence="1">Uncharacterized protein</fullName>
    </submittedName>
</protein>
<evidence type="ECO:0000313" key="2">
    <source>
        <dbReference type="Proteomes" id="UP000661858"/>
    </source>
</evidence>
<organism evidence="1 2">
    <name type="scientific">Streptomyces actinomycinicus</name>
    <dbReference type="NCBI Taxonomy" id="1695166"/>
    <lineage>
        <taxon>Bacteria</taxon>
        <taxon>Bacillati</taxon>
        <taxon>Actinomycetota</taxon>
        <taxon>Actinomycetes</taxon>
        <taxon>Kitasatosporales</taxon>
        <taxon>Streptomycetaceae</taxon>
        <taxon>Streptomyces</taxon>
    </lineage>
</organism>
<name>A0A937EFT0_9ACTN</name>
<dbReference type="RefSeq" id="WP_201832809.1">
    <property type="nucleotide sequence ID" value="NZ_JAERRK010000002.1"/>
</dbReference>
<dbReference type="EMBL" id="JAERRK010000002">
    <property type="protein sequence ID" value="MBL1081602.1"/>
    <property type="molecule type" value="Genomic_DNA"/>
</dbReference>
<dbReference type="AlphaFoldDB" id="A0A937EFT0"/>
<proteinExistence type="predicted"/>
<accession>A0A937EFT0</accession>